<dbReference type="PROSITE" id="PS50885">
    <property type="entry name" value="HAMP"/>
    <property type="match status" value="1"/>
</dbReference>
<evidence type="ECO:0000256" key="2">
    <source>
        <dbReference type="ARBA" id="ARBA00029447"/>
    </source>
</evidence>
<dbReference type="AlphaFoldDB" id="A0A1M7XXT6"/>
<evidence type="ECO:0000256" key="3">
    <source>
        <dbReference type="PROSITE-ProRule" id="PRU00284"/>
    </source>
</evidence>
<evidence type="ECO:0000259" key="6">
    <source>
        <dbReference type="PROSITE" id="PS50885"/>
    </source>
</evidence>
<dbReference type="PROSITE" id="PS50111">
    <property type="entry name" value="CHEMOTAXIS_TRANSDUC_2"/>
    <property type="match status" value="1"/>
</dbReference>
<keyword evidence="8" id="KW-1185">Reference proteome</keyword>
<sequence>MKKNLKHPWAMKSAFLHSIRTTLILCFLIPVVFIVALGLIIYHQSSGNLIENYEASTITSMKMMSNYLDFGFQSVNSKGNILRSNADILNYYSGSYKDDPAVEYTTYKDMKKFISMNVFAEDYCKNILMFANYGDGITISGRTSVRGLYDNFSKTVLADKLKKSNSDHIWVGYHTDLDESMNTNSTKFSISNISYLYNASKEKVGYIVVDVSNKYIQDTLMEMGFDNGSIAGFISSDNKEIHQLFSGEGLSSDSSSSKDQTRSASFDFDFHFSDQEFYKESIKGNELIGYQYITYHNQDYLFIYNKLTSCDGTLCALIPKAKIIADAQSVKSTTSFIILIASTIAILTGTLVASGISKSIRSTNKVLASASVGDLTKVIHTNRKDEFLVLSKSINHMIASMMSLIRKMTGVSNHIFQSSEDVKQNTTLLLKSSENISVSLNEINHGIQVQAHDAEHCFQQMIGLSGEIKKIYQHANEIESISFTTQEVITQGIHIMDDLGAKTNNTSHITKEVISDITELEHLSLAIGSIISTIAEIAEQTNLLSLNASIEAARAGKSGLGFAVVAEEIGKLAAHSTDSVEQINKIITQIRMQTQKTVASAKKAANILGSQEQTFGSSFQVFYEINKHVENLNNNIHQISSYIANVESSKSNTLNAIDSISSTLQQTTAMTSELGNAASIQLNAVECLNKAAEQLAEESRDLQESVRVFKVIE</sequence>
<dbReference type="Gene3D" id="6.10.340.10">
    <property type="match status" value="1"/>
</dbReference>
<dbReference type="PRINTS" id="PR00260">
    <property type="entry name" value="CHEMTRNSDUCR"/>
</dbReference>
<dbReference type="PANTHER" id="PTHR32089">
    <property type="entry name" value="METHYL-ACCEPTING CHEMOTAXIS PROTEIN MCPB"/>
    <property type="match status" value="1"/>
</dbReference>
<keyword evidence="1 3" id="KW-0807">Transducer</keyword>
<organism evidence="7 8">
    <name type="scientific">Anaerocolumna xylanovorans DSM 12503</name>
    <dbReference type="NCBI Taxonomy" id="1121345"/>
    <lineage>
        <taxon>Bacteria</taxon>
        <taxon>Bacillati</taxon>
        <taxon>Bacillota</taxon>
        <taxon>Clostridia</taxon>
        <taxon>Lachnospirales</taxon>
        <taxon>Lachnospiraceae</taxon>
        <taxon>Anaerocolumna</taxon>
    </lineage>
</organism>
<dbReference type="GO" id="GO:0006935">
    <property type="term" value="P:chemotaxis"/>
    <property type="evidence" value="ECO:0007669"/>
    <property type="project" value="InterPro"/>
</dbReference>
<dbReference type="Pfam" id="PF00015">
    <property type="entry name" value="MCPsignal"/>
    <property type="match status" value="1"/>
</dbReference>
<dbReference type="RefSeq" id="WP_073587079.1">
    <property type="nucleotide sequence ID" value="NZ_FRFD01000003.1"/>
</dbReference>
<dbReference type="EMBL" id="FRFD01000003">
    <property type="protein sequence ID" value="SHO43760.1"/>
    <property type="molecule type" value="Genomic_DNA"/>
</dbReference>
<feature type="domain" description="Methyl-accepting transducer" evidence="5">
    <location>
        <begin position="425"/>
        <end position="661"/>
    </location>
</feature>
<evidence type="ECO:0000256" key="1">
    <source>
        <dbReference type="ARBA" id="ARBA00023224"/>
    </source>
</evidence>
<dbReference type="PANTHER" id="PTHR32089:SF112">
    <property type="entry name" value="LYSOZYME-LIKE PROTEIN-RELATED"/>
    <property type="match status" value="1"/>
</dbReference>
<proteinExistence type="inferred from homology"/>
<protein>
    <submittedName>
        <fullName evidence="7">Methyl-accepting chemotaxis protein</fullName>
    </submittedName>
</protein>
<dbReference type="Proteomes" id="UP000184612">
    <property type="component" value="Unassembled WGS sequence"/>
</dbReference>
<dbReference type="GO" id="GO:0004888">
    <property type="term" value="F:transmembrane signaling receptor activity"/>
    <property type="evidence" value="ECO:0007669"/>
    <property type="project" value="InterPro"/>
</dbReference>
<keyword evidence="4" id="KW-0472">Membrane</keyword>
<evidence type="ECO:0000259" key="5">
    <source>
        <dbReference type="PROSITE" id="PS50111"/>
    </source>
</evidence>
<feature type="domain" description="HAMP" evidence="6">
    <location>
        <begin position="354"/>
        <end position="406"/>
    </location>
</feature>
<feature type="transmembrane region" description="Helical" evidence="4">
    <location>
        <begin position="21"/>
        <end position="42"/>
    </location>
</feature>
<dbReference type="InterPro" id="IPR004089">
    <property type="entry name" value="MCPsignal_dom"/>
</dbReference>
<evidence type="ECO:0000313" key="8">
    <source>
        <dbReference type="Proteomes" id="UP000184612"/>
    </source>
</evidence>
<comment type="similarity">
    <text evidence="2">Belongs to the methyl-accepting chemotaxis (MCP) protein family.</text>
</comment>
<dbReference type="SUPFAM" id="SSF58104">
    <property type="entry name" value="Methyl-accepting chemotaxis protein (MCP) signaling domain"/>
    <property type="match status" value="1"/>
</dbReference>
<gene>
    <name evidence="7" type="ORF">SAMN02745217_00347</name>
</gene>
<name>A0A1M7XXT6_9FIRM</name>
<dbReference type="GO" id="GO:0007165">
    <property type="term" value="P:signal transduction"/>
    <property type="evidence" value="ECO:0007669"/>
    <property type="project" value="UniProtKB-KW"/>
</dbReference>
<dbReference type="InterPro" id="IPR003660">
    <property type="entry name" value="HAMP_dom"/>
</dbReference>
<accession>A0A1M7XXT6</accession>
<reference evidence="7 8" key="1">
    <citation type="submission" date="2016-12" db="EMBL/GenBank/DDBJ databases">
        <authorList>
            <person name="Song W.-J."/>
            <person name="Kurnit D.M."/>
        </authorList>
    </citation>
    <scope>NUCLEOTIDE SEQUENCE [LARGE SCALE GENOMIC DNA]</scope>
    <source>
        <strain evidence="7 8">DSM 12503</strain>
    </source>
</reference>
<evidence type="ECO:0000313" key="7">
    <source>
        <dbReference type="EMBL" id="SHO43760.1"/>
    </source>
</evidence>
<dbReference type="InterPro" id="IPR004090">
    <property type="entry name" value="Chemotax_Me-accpt_rcpt"/>
</dbReference>
<keyword evidence="4" id="KW-1133">Transmembrane helix</keyword>
<evidence type="ECO:0000256" key="4">
    <source>
        <dbReference type="SAM" id="Phobius"/>
    </source>
</evidence>
<dbReference type="STRING" id="1121345.SAMN02745217_00347"/>
<dbReference type="GO" id="GO:0016020">
    <property type="term" value="C:membrane"/>
    <property type="evidence" value="ECO:0007669"/>
    <property type="project" value="InterPro"/>
</dbReference>
<dbReference type="Gene3D" id="1.10.287.950">
    <property type="entry name" value="Methyl-accepting chemotaxis protein"/>
    <property type="match status" value="1"/>
</dbReference>
<dbReference type="SMART" id="SM00283">
    <property type="entry name" value="MA"/>
    <property type="match status" value="1"/>
</dbReference>
<dbReference type="CDD" id="cd06225">
    <property type="entry name" value="HAMP"/>
    <property type="match status" value="1"/>
</dbReference>
<keyword evidence="4" id="KW-0812">Transmembrane</keyword>
<dbReference type="SMART" id="SM00304">
    <property type="entry name" value="HAMP"/>
    <property type="match status" value="1"/>
</dbReference>